<keyword evidence="7 9" id="KW-0067">ATP-binding</keyword>
<feature type="binding site" evidence="9">
    <location>
        <position position="88"/>
    </location>
    <ligand>
        <name>sn-glycerol 3-phosphate</name>
        <dbReference type="ChEBI" id="CHEBI:57597"/>
    </ligand>
</feature>
<dbReference type="InterPro" id="IPR018483">
    <property type="entry name" value="Carb_kinase_FGGY_CS"/>
</dbReference>
<feature type="binding site" evidence="9">
    <location>
        <position position="248"/>
    </location>
    <ligand>
        <name>sn-glycerol 3-phosphate</name>
        <dbReference type="ChEBI" id="CHEBI:57597"/>
    </ligand>
</feature>
<dbReference type="RefSeq" id="WP_146302913.1">
    <property type="nucleotide sequence ID" value="NZ_VOHS01000001.1"/>
</dbReference>
<evidence type="ECO:0000256" key="1">
    <source>
        <dbReference type="ARBA" id="ARBA00005190"/>
    </source>
</evidence>
<comment type="pathway">
    <text evidence="1 9">Polyol metabolism; glycerol degradation via glycerol kinase pathway; sn-glycerol 3-phosphate from glycerol: step 1/1.</text>
</comment>
<keyword evidence="4 9" id="KW-0547">Nucleotide-binding</keyword>
<feature type="binding site" evidence="9">
    <location>
        <position position="88"/>
    </location>
    <ligand>
        <name>glycerol</name>
        <dbReference type="ChEBI" id="CHEBI:17754"/>
    </ligand>
</feature>
<evidence type="ECO:0000256" key="5">
    <source>
        <dbReference type="ARBA" id="ARBA00022777"/>
    </source>
</evidence>
<organism evidence="13 14">
    <name type="scientific">Chitinophaga pinensis</name>
    <dbReference type="NCBI Taxonomy" id="79329"/>
    <lineage>
        <taxon>Bacteria</taxon>
        <taxon>Pseudomonadati</taxon>
        <taxon>Bacteroidota</taxon>
        <taxon>Chitinophagia</taxon>
        <taxon>Chitinophagales</taxon>
        <taxon>Chitinophagaceae</taxon>
        <taxon>Chitinophaga</taxon>
    </lineage>
</organism>
<feature type="binding site" evidence="9">
    <location>
        <position position="139"/>
    </location>
    <ligand>
        <name>sn-glycerol 3-phosphate</name>
        <dbReference type="ChEBI" id="CHEBI:57597"/>
    </ligand>
</feature>
<comment type="similarity">
    <text evidence="2 9 10">Belongs to the FGGY kinase family.</text>
</comment>
<feature type="binding site" evidence="9">
    <location>
        <position position="18"/>
    </location>
    <ligand>
        <name>ATP</name>
        <dbReference type="ChEBI" id="CHEBI:30616"/>
    </ligand>
</feature>
<dbReference type="InterPro" id="IPR000577">
    <property type="entry name" value="Carb_kinase_FGGY"/>
</dbReference>
<dbReference type="Proteomes" id="UP000318815">
    <property type="component" value="Unassembled WGS sequence"/>
</dbReference>
<feature type="binding site" evidence="9">
    <location>
        <position position="139"/>
    </location>
    <ligand>
        <name>glycerol</name>
        <dbReference type="ChEBI" id="CHEBI:17754"/>
    </ligand>
</feature>
<feature type="binding site" evidence="9">
    <location>
        <position position="414"/>
    </location>
    <ligand>
        <name>ADP</name>
        <dbReference type="ChEBI" id="CHEBI:456216"/>
    </ligand>
</feature>
<dbReference type="Pfam" id="PF02782">
    <property type="entry name" value="FGGY_C"/>
    <property type="match status" value="1"/>
</dbReference>
<dbReference type="FunFam" id="3.30.420.40:FF:000008">
    <property type="entry name" value="Glycerol kinase"/>
    <property type="match status" value="1"/>
</dbReference>
<feature type="binding site" evidence="9">
    <location>
        <position position="313"/>
    </location>
    <ligand>
        <name>ADP</name>
        <dbReference type="ChEBI" id="CHEBI:456216"/>
    </ligand>
</feature>
<dbReference type="NCBIfam" id="TIGR01311">
    <property type="entry name" value="glycerol_kin"/>
    <property type="match status" value="1"/>
</dbReference>
<feature type="binding site" evidence="9">
    <location>
        <position position="87"/>
    </location>
    <ligand>
        <name>glycerol</name>
        <dbReference type="ChEBI" id="CHEBI:17754"/>
    </ligand>
</feature>
<feature type="binding site" evidence="9">
    <location>
        <position position="317"/>
    </location>
    <ligand>
        <name>ATP</name>
        <dbReference type="ChEBI" id="CHEBI:30616"/>
    </ligand>
</feature>
<evidence type="ECO:0000256" key="6">
    <source>
        <dbReference type="ARBA" id="ARBA00022798"/>
    </source>
</evidence>
<dbReference type="SUPFAM" id="SSF53067">
    <property type="entry name" value="Actin-like ATPase domain"/>
    <property type="match status" value="2"/>
</dbReference>
<dbReference type="InterPro" id="IPR043129">
    <property type="entry name" value="ATPase_NBD"/>
</dbReference>
<dbReference type="EC" id="2.7.1.30" evidence="9"/>
<dbReference type="GO" id="GO:0019563">
    <property type="term" value="P:glycerol catabolic process"/>
    <property type="evidence" value="ECO:0007669"/>
    <property type="project" value="UniProtKB-UniRule"/>
</dbReference>
<dbReference type="EMBL" id="VOHS01000001">
    <property type="protein sequence ID" value="TWW02359.1"/>
    <property type="molecule type" value="Genomic_DNA"/>
</dbReference>
<dbReference type="GO" id="GO:0005829">
    <property type="term" value="C:cytosol"/>
    <property type="evidence" value="ECO:0007669"/>
    <property type="project" value="TreeGrafter"/>
</dbReference>
<evidence type="ECO:0000256" key="2">
    <source>
        <dbReference type="ARBA" id="ARBA00009156"/>
    </source>
</evidence>
<evidence type="ECO:0000256" key="4">
    <source>
        <dbReference type="ARBA" id="ARBA00022741"/>
    </source>
</evidence>
<feature type="binding site" evidence="9">
    <location>
        <position position="19"/>
    </location>
    <ligand>
        <name>ATP</name>
        <dbReference type="ChEBI" id="CHEBI:30616"/>
    </ligand>
</feature>
<evidence type="ECO:0000256" key="3">
    <source>
        <dbReference type="ARBA" id="ARBA00022679"/>
    </source>
</evidence>
<evidence type="ECO:0000256" key="8">
    <source>
        <dbReference type="ARBA" id="ARBA00052101"/>
    </source>
</evidence>
<reference evidence="13 14" key="1">
    <citation type="submission" date="2019-08" db="EMBL/GenBank/DDBJ databases">
        <title>Whole genome sequencing of chitin degrading bacteria Chitinophaga pinensis YS16.</title>
        <authorList>
            <person name="Singh R.P."/>
            <person name="Manchanda G."/>
            <person name="Maurya I.K."/>
            <person name="Joshi N.K."/>
            <person name="Srivastava A.K."/>
        </authorList>
    </citation>
    <scope>NUCLEOTIDE SEQUENCE [LARGE SCALE GENOMIC DNA]</scope>
    <source>
        <strain evidence="13 14">YS-16</strain>
    </source>
</reference>
<feature type="binding site" evidence="9">
    <location>
        <position position="248"/>
    </location>
    <ligand>
        <name>glycerol</name>
        <dbReference type="ChEBI" id="CHEBI:17754"/>
    </ligand>
</feature>
<dbReference type="InterPro" id="IPR018485">
    <property type="entry name" value="FGGY_C"/>
</dbReference>
<dbReference type="AlphaFoldDB" id="A0A5C6M2X3"/>
<feature type="binding site" evidence="9">
    <location>
        <position position="17"/>
    </location>
    <ligand>
        <name>ADP</name>
        <dbReference type="ChEBI" id="CHEBI:456216"/>
    </ligand>
</feature>
<dbReference type="PANTHER" id="PTHR10196">
    <property type="entry name" value="SUGAR KINASE"/>
    <property type="match status" value="1"/>
</dbReference>
<evidence type="ECO:0000313" key="14">
    <source>
        <dbReference type="Proteomes" id="UP000318815"/>
    </source>
</evidence>
<dbReference type="CDD" id="cd07786">
    <property type="entry name" value="FGGY_EcGK_like"/>
    <property type="match status" value="1"/>
</dbReference>
<name>A0A5C6M2X3_9BACT</name>
<dbReference type="InterPro" id="IPR005999">
    <property type="entry name" value="Glycerol_kin"/>
</dbReference>
<evidence type="ECO:0000259" key="11">
    <source>
        <dbReference type="Pfam" id="PF00370"/>
    </source>
</evidence>
<feature type="binding site" evidence="9">
    <location>
        <position position="17"/>
    </location>
    <ligand>
        <name>sn-glycerol 3-phosphate</name>
        <dbReference type="ChEBI" id="CHEBI:57597"/>
    </ligand>
</feature>
<keyword evidence="3 9" id="KW-0808">Transferase</keyword>
<dbReference type="GO" id="GO:0006072">
    <property type="term" value="P:glycerol-3-phosphate metabolic process"/>
    <property type="evidence" value="ECO:0007669"/>
    <property type="project" value="InterPro"/>
</dbReference>
<comment type="activity regulation">
    <text evidence="9">Inhibited by fructose 1,6-bisphosphate (FBP).</text>
</comment>
<feature type="binding site" evidence="9">
    <location>
        <position position="21"/>
    </location>
    <ligand>
        <name>ADP</name>
        <dbReference type="ChEBI" id="CHEBI:456216"/>
    </ligand>
</feature>
<dbReference type="UniPathway" id="UPA00618">
    <property type="reaction ID" value="UER00672"/>
</dbReference>
<feature type="domain" description="Carbohydrate kinase FGGY N-terminal" evidence="11">
    <location>
        <begin position="9"/>
        <end position="255"/>
    </location>
</feature>
<feature type="binding site" evidence="9">
    <location>
        <position position="249"/>
    </location>
    <ligand>
        <name>glycerol</name>
        <dbReference type="ChEBI" id="CHEBI:17754"/>
    </ligand>
</feature>
<evidence type="ECO:0000256" key="7">
    <source>
        <dbReference type="ARBA" id="ARBA00022840"/>
    </source>
</evidence>
<dbReference type="Gene3D" id="3.30.420.40">
    <property type="match status" value="2"/>
</dbReference>
<keyword evidence="5 9" id="KW-0418">Kinase</keyword>
<keyword evidence="14" id="KW-1185">Reference proteome</keyword>
<dbReference type="OrthoDB" id="9805576at2"/>
<dbReference type="GO" id="GO:0005524">
    <property type="term" value="F:ATP binding"/>
    <property type="evidence" value="ECO:0007669"/>
    <property type="project" value="UniProtKB-UniRule"/>
</dbReference>
<dbReference type="HAMAP" id="MF_00186">
    <property type="entry name" value="Glycerol_kin"/>
    <property type="match status" value="1"/>
</dbReference>
<dbReference type="PANTHER" id="PTHR10196:SF69">
    <property type="entry name" value="GLYCEROL KINASE"/>
    <property type="match status" value="1"/>
</dbReference>
<evidence type="ECO:0000256" key="9">
    <source>
        <dbReference type="HAMAP-Rule" id="MF_00186"/>
    </source>
</evidence>
<feature type="binding site" evidence="9">
    <location>
        <position position="418"/>
    </location>
    <ligand>
        <name>ADP</name>
        <dbReference type="ChEBI" id="CHEBI:456216"/>
    </ligand>
</feature>
<comment type="catalytic activity">
    <reaction evidence="8 9">
        <text>glycerol + ATP = sn-glycerol 3-phosphate + ADP + H(+)</text>
        <dbReference type="Rhea" id="RHEA:21644"/>
        <dbReference type="ChEBI" id="CHEBI:15378"/>
        <dbReference type="ChEBI" id="CHEBI:17754"/>
        <dbReference type="ChEBI" id="CHEBI:30616"/>
        <dbReference type="ChEBI" id="CHEBI:57597"/>
        <dbReference type="ChEBI" id="CHEBI:456216"/>
        <dbReference type="EC" id="2.7.1.30"/>
    </reaction>
</comment>
<dbReference type="PROSITE" id="PS00445">
    <property type="entry name" value="FGGY_KINASES_2"/>
    <property type="match status" value="1"/>
</dbReference>
<dbReference type="PROSITE" id="PS00933">
    <property type="entry name" value="FGGY_KINASES_1"/>
    <property type="match status" value="1"/>
</dbReference>
<dbReference type="Pfam" id="PF00370">
    <property type="entry name" value="FGGY_N"/>
    <property type="match status" value="1"/>
</dbReference>
<feature type="domain" description="Carbohydrate kinase FGGY C-terminal" evidence="12">
    <location>
        <begin position="265"/>
        <end position="453"/>
    </location>
</feature>
<gene>
    <name evidence="9 13" type="primary">glpK</name>
    <name evidence="13" type="ORF">FEF09_00695</name>
</gene>
<sequence>MKEKETSRYILALDQGTTSSRAIIFDKAGAIVAIAQKEFRQIFPSPGWVEHDANEIWSSQLGVAAEAVAKAGLRGTDIAAIGITNQRETTVVWDRHTGKPIHNAIVWQDRRTAAYCDELKAAGHEQLIREKTGLVIDAYFSATKVRWILENVEGAKERAAKGLLAFGTVDAWLVWNLTEGKTHATDITNASRTMLFNIHTQQWDDELLALFDIPASMLPEVKQSSELIGQTTSAIFSTTIPIAGIAGDQHAALFGQMCTAPGMVKNTYGTGCFMLMNIGEQPIISQNNLVTTIAWKINGKVEYALEGSIFIAGAVVQWLRDGLGIIRSSSEVEGLAAKVAHNDGVYLVPAFAGLGAPHWDQHARGTLVGMTRGTNASHIARAALESIAYQTMEVLRAMEADAGISIKELRVDGGATNNNLLMQFQADILNTQVIRPKITETTAMGAAYLAGLATGFWKDQEEIARQWQVDHSFTPKGDAEDVHKWVRGWSNAVRAVRAWSKFSTQEEEVPAIK</sequence>
<keyword evidence="6 9" id="KW-0319">Glycerol metabolism</keyword>
<evidence type="ECO:0000256" key="10">
    <source>
        <dbReference type="RuleBase" id="RU003733"/>
    </source>
</evidence>
<dbReference type="InterPro" id="IPR018484">
    <property type="entry name" value="FGGY_N"/>
</dbReference>
<dbReference type="GO" id="GO:0004370">
    <property type="term" value="F:glycerol kinase activity"/>
    <property type="evidence" value="ECO:0007669"/>
    <property type="project" value="UniProtKB-UniRule"/>
</dbReference>
<comment type="caution">
    <text evidence="13">The sequence shown here is derived from an EMBL/GenBank/DDBJ whole genome shotgun (WGS) entry which is preliminary data.</text>
</comment>
<accession>A0A5C6M2X3</accession>
<feature type="binding site" evidence="9">
    <location>
        <position position="313"/>
    </location>
    <ligand>
        <name>ATP</name>
        <dbReference type="ChEBI" id="CHEBI:30616"/>
    </ligand>
</feature>
<feature type="binding site" evidence="9">
    <location>
        <position position="17"/>
    </location>
    <ligand>
        <name>ATP</name>
        <dbReference type="ChEBI" id="CHEBI:30616"/>
    </ligand>
</feature>
<dbReference type="NCBIfam" id="NF000756">
    <property type="entry name" value="PRK00047.1"/>
    <property type="match status" value="1"/>
</dbReference>
<protein>
    <recommendedName>
        <fullName evidence="9">Glycerol kinase</fullName>
        <ecNumber evidence="9">2.7.1.30</ecNumber>
    </recommendedName>
    <alternativeName>
        <fullName evidence="9">ATP:glycerol 3-phosphotransferase</fullName>
    </alternativeName>
    <alternativeName>
        <fullName evidence="9">Glycerokinase</fullName>
        <shortName evidence="9">GK</shortName>
    </alternativeName>
</protein>
<feature type="binding site" evidence="9">
    <location>
        <position position="270"/>
    </location>
    <ligand>
        <name>ATP</name>
        <dbReference type="ChEBI" id="CHEBI:30616"/>
    </ligand>
</feature>
<evidence type="ECO:0000313" key="13">
    <source>
        <dbReference type="EMBL" id="TWW02359.1"/>
    </source>
</evidence>
<feature type="binding site" evidence="9">
    <location>
        <position position="270"/>
    </location>
    <ligand>
        <name>ADP</name>
        <dbReference type="ChEBI" id="CHEBI:456216"/>
    </ligand>
</feature>
<dbReference type="FunFam" id="3.30.420.40:FF:000007">
    <property type="entry name" value="Glycerol kinase"/>
    <property type="match status" value="1"/>
</dbReference>
<feature type="binding site" evidence="9">
    <location>
        <position position="414"/>
    </location>
    <ligand>
        <name>ATP</name>
        <dbReference type="ChEBI" id="CHEBI:30616"/>
    </ligand>
</feature>
<proteinExistence type="inferred from homology"/>
<feature type="binding site" evidence="9">
    <location>
        <position position="87"/>
    </location>
    <ligand>
        <name>sn-glycerol 3-phosphate</name>
        <dbReference type="ChEBI" id="CHEBI:57597"/>
    </ligand>
</feature>
<evidence type="ECO:0000259" key="12">
    <source>
        <dbReference type="Pfam" id="PF02782"/>
    </source>
</evidence>
<dbReference type="PIRSF" id="PIRSF000538">
    <property type="entry name" value="GlpK"/>
    <property type="match status" value="1"/>
</dbReference>
<comment type="function">
    <text evidence="9">Key enzyme in the regulation of glycerol uptake and metabolism. Catalyzes the phosphorylation of glycerol to yield sn-glycerol 3-phosphate.</text>
</comment>